<comment type="subcellular location">
    <subcellularLocation>
        <location evidence="1">Cell membrane</location>
        <topology evidence="1">Multi-pass membrane protein</topology>
    </subcellularLocation>
</comment>
<feature type="transmembrane region" description="Helical" evidence="7">
    <location>
        <begin position="250"/>
        <end position="270"/>
    </location>
</feature>
<feature type="transmembrane region" description="Helical" evidence="7">
    <location>
        <begin position="33"/>
        <end position="52"/>
    </location>
</feature>
<dbReference type="PANTHER" id="PTHR30065">
    <property type="entry name" value="FLAGELLAR BIOSYNTHETIC PROTEIN FLIR"/>
    <property type="match status" value="1"/>
</dbReference>
<reference evidence="8 9" key="1">
    <citation type="submission" date="2019-11" db="EMBL/GenBank/DDBJ databases">
        <title>Acidiferrimicrobium australis gen. nov., sp. nov., an acidophilic and obligately heterotrophic, member of the Actinobacteria that catalyses dissimilatory oxido- reduction of iron isolated from metal-rich acidic water in Chile.</title>
        <authorList>
            <person name="Gonzalez D."/>
            <person name="Huber K."/>
            <person name="Hedrich S."/>
            <person name="Rojas-Villalobos C."/>
            <person name="Quatrini R."/>
            <person name="Dinamarca M.A."/>
            <person name="Schwarz A."/>
            <person name="Canales C."/>
            <person name="Nancucheo I."/>
        </authorList>
    </citation>
    <scope>NUCLEOTIDE SEQUENCE [LARGE SCALE GENOMIC DNA]</scope>
    <source>
        <strain evidence="8 9">USS-CCA1</strain>
    </source>
</reference>
<keyword evidence="3" id="KW-1003">Cell membrane</keyword>
<comment type="similarity">
    <text evidence="2">Belongs to the FliR/MopE/SpaR family.</text>
</comment>
<dbReference type="InterPro" id="IPR002010">
    <property type="entry name" value="T3SS_IM_R"/>
</dbReference>
<feature type="transmembrane region" description="Helical" evidence="7">
    <location>
        <begin position="194"/>
        <end position="214"/>
    </location>
</feature>
<dbReference type="Proteomes" id="UP000437736">
    <property type="component" value="Unassembled WGS sequence"/>
</dbReference>
<keyword evidence="8" id="KW-0282">Flagellum</keyword>
<keyword evidence="5 7" id="KW-1133">Transmembrane helix</keyword>
<accession>A0ABW9QPF1</accession>
<evidence type="ECO:0000256" key="5">
    <source>
        <dbReference type="ARBA" id="ARBA00022989"/>
    </source>
</evidence>
<proteinExistence type="inferred from homology"/>
<evidence type="ECO:0000256" key="6">
    <source>
        <dbReference type="ARBA" id="ARBA00023136"/>
    </source>
</evidence>
<organism evidence="8 9">
    <name type="scientific">Acidiferrimicrobium australe</name>
    <dbReference type="NCBI Taxonomy" id="2664430"/>
    <lineage>
        <taxon>Bacteria</taxon>
        <taxon>Bacillati</taxon>
        <taxon>Actinomycetota</taxon>
        <taxon>Acidimicrobiia</taxon>
        <taxon>Acidimicrobiales</taxon>
        <taxon>Acidimicrobiaceae</taxon>
        <taxon>Acidiferrimicrobium</taxon>
    </lineage>
</organism>
<keyword evidence="9" id="KW-1185">Reference proteome</keyword>
<evidence type="ECO:0000313" key="8">
    <source>
        <dbReference type="EMBL" id="MST31563.1"/>
    </source>
</evidence>
<evidence type="ECO:0000313" key="9">
    <source>
        <dbReference type="Proteomes" id="UP000437736"/>
    </source>
</evidence>
<name>A0ABW9QPF1_9ACTN</name>
<gene>
    <name evidence="8" type="ORF">GHK86_02305</name>
</gene>
<evidence type="ECO:0000256" key="2">
    <source>
        <dbReference type="ARBA" id="ARBA00009772"/>
    </source>
</evidence>
<keyword evidence="6 7" id="KW-0472">Membrane</keyword>
<dbReference type="PANTHER" id="PTHR30065:SF1">
    <property type="entry name" value="SURFACE PRESENTATION OF ANTIGENS PROTEIN SPAR"/>
    <property type="match status" value="1"/>
</dbReference>
<keyword evidence="8" id="KW-0969">Cilium</keyword>
<feature type="transmembrane region" description="Helical" evidence="7">
    <location>
        <begin position="220"/>
        <end position="238"/>
    </location>
</feature>
<feature type="transmembrane region" description="Helical" evidence="7">
    <location>
        <begin position="72"/>
        <end position="91"/>
    </location>
</feature>
<dbReference type="PRINTS" id="PR00953">
    <property type="entry name" value="TYPE3IMRPROT"/>
</dbReference>
<dbReference type="Pfam" id="PF01311">
    <property type="entry name" value="Bac_export_1"/>
    <property type="match status" value="1"/>
</dbReference>
<keyword evidence="8" id="KW-0966">Cell projection</keyword>
<evidence type="ECO:0000256" key="3">
    <source>
        <dbReference type="ARBA" id="ARBA00022475"/>
    </source>
</evidence>
<evidence type="ECO:0000256" key="1">
    <source>
        <dbReference type="ARBA" id="ARBA00004651"/>
    </source>
</evidence>
<keyword evidence="4 7" id="KW-0812">Transmembrane</keyword>
<dbReference type="EMBL" id="WJHE01000096">
    <property type="protein sequence ID" value="MST31563.1"/>
    <property type="molecule type" value="Genomic_DNA"/>
</dbReference>
<sequence length="291" mass="30000">MGGRLRRALDDQLAGRLHRPHVPADPGAAARRLTLTVHVGSTLLLGFLLALVRTSAWVTTSPPFTTVGVPAYTKVGISAGLALAVVGHGAHSPLLAHLPTTTLGFMGAVLQQALTGLVLGFGTNLLFSTVGSAGALLDLATGLNLTAQLDPLSLQQTPVIGRLFNLVATMLLFASGGYLLLIEGLLESFRGVPLSLLRIGSIGALFTHQIAVMFLAALELAAPLLVVLFLSNVVLGLLTRAAPQLNVLSLSLGIQVMLGVLLVGVALPLLPGAVDNLLQQAVRGGLSLLGR</sequence>
<evidence type="ECO:0000256" key="4">
    <source>
        <dbReference type="ARBA" id="ARBA00022692"/>
    </source>
</evidence>
<feature type="transmembrane region" description="Helical" evidence="7">
    <location>
        <begin position="159"/>
        <end position="182"/>
    </location>
</feature>
<comment type="caution">
    <text evidence="8">The sequence shown here is derived from an EMBL/GenBank/DDBJ whole genome shotgun (WGS) entry which is preliminary data.</text>
</comment>
<protein>
    <submittedName>
        <fullName evidence="8">Flagellar biosynthetic protein FliR</fullName>
    </submittedName>
</protein>
<evidence type="ECO:0000256" key="7">
    <source>
        <dbReference type="SAM" id="Phobius"/>
    </source>
</evidence>